<keyword evidence="1" id="KW-1133">Transmembrane helix</keyword>
<feature type="transmembrane region" description="Helical" evidence="1">
    <location>
        <begin position="122"/>
        <end position="142"/>
    </location>
</feature>
<proteinExistence type="predicted"/>
<feature type="transmembrane region" description="Helical" evidence="1">
    <location>
        <begin position="20"/>
        <end position="37"/>
    </location>
</feature>
<dbReference type="EMBL" id="PDBW01000001">
    <property type="protein sequence ID" value="PFH01872.1"/>
    <property type="molecule type" value="Genomic_DNA"/>
</dbReference>
<sequence>MWTREYLKTRAKKVLKVSYWKAFVVSLILGIAIGDRGGGSGRGFNNLMESLSPEEAFILSLIVIFLVLLGIAFRIFVGYHLEVGGRRFFVQNAQLEGVASEELSVLGYAFDKERYMDVLKAMLYRGVMNFLWYLLFIIPGIVKNYAYMMVPYILADNPNIGYKRALELSEKMTYGHKFNIFVLRLSFIGWYLLGVLACCIGVIFVPPYEHATMAELYLVLRQQAIEKNLCTSEELMLDLVLPDDGFREF</sequence>
<keyword evidence="1" id="KW-0812">Transmembrane</keyword>
<dbReference type="InterPro" id="IPR010380">
    <property type="entry name" value="DUF975"/>
</dbReference>
<dbReference type="PANTHER" id="PTHR40076:SF1">
    <property type="entry name" value="MEMBRANE PROTEIN"/>
    <property type="match status" value="1"/>
</dbReference>
<evidence type="ECO:0000256" key="1">
    <source>
        <dbReference type="SAM" id="Phobius"/>
    </source>
</evidence>
<keyword evidence="1" id="KW-0472">Membrane</keyword>
<dbReference type="AlphaFoldDB" id="A0AB36TD68"/>
<evidence type="ECO:0000313" key="2">
    <source>
        <dbReference type="EMBL" id="PFH01872.1"/>
    </source>
</evidence>
<accession>A0AB36TD68</accession>
<feature type="transmembrane region" description="Helical" evidence="1">
    <location>
        <begin position="181"/>
        <end position="205"/>
    </location>
</feature>
<reference evidence="2 3" key="1">
    <citation type="submission" date="2017-09" db="EMBL/GenBank/DDBJ databases">
        <title>Evaluation of Pacific Biosciences Sequencing Technology to Finishing C. thermocellum Genome Sequences.</title>
        <authorList>
            <person name="Brown S."/>
        </authorList>
    </citation>
    <scope>NUCLEOTIDE SEQUENCE [LARGE SCALE GENOMIC DNA]</scope>
    <source>
        <strain evidence="2 3">AD2</strain>
    </source>
</reference>
<comment type="caution">
    <text evidence="2">The sequence shown here is derived from an EMBL/GenBank/DDBJ whole genome shotgun (WGS) entry which is preliminary data.</text>
</comment>
<protein>
    <submittedName>
        <fullName evidence="2">Uncharacterized protein DUF975</fullName>
    </submittedName>
</protein>
<dbReference type="Proteomes" id="UP000223596">
    <property type="component" value="Unassembled WGS sequence"/>
</dbReference>
<feature type="transmembrane region" description="Helical" evidence="1">
    <location>
        <begin position="57"/>
        <end position="77"/>
    </location>
</feature>
<evidence type="ECO:0000313" key="3">
    <source>
        <dbReference type="Proteomes" id="UP000223596"/>
    </source>
</evidence>
<organism evidence="2 3">
    <name type="scientific">Acetivibrio thermocellus AD2</name>
    <dbReference type="NCBI Taxonomy" id="1138384"/>
    <lineage>
        <taxon>Bacteria</taxon>
        <taxon>Bacillati</taxon>
        <taxon>Bacillota</taxon>
        <taxon>Clostridia</taxon>
        <taxon>Eubacteriales</taxon>
        <taxon>Oscillospiraceae</taxon>
        <taxon>Acetivibrio</taxon>
    </lineage>
</organism>
<dbReference type="PANTHER" id="PTHR40076">
    <property type="entry name" value="MEMBRANE PROTEIN-RELATED"/>
    <property type="match status" value="1"/>
</dbReference>
<dbReference type="Pfam" id="PF06161">
    <property type="entry name" value="DUF975"/>
    <property type="match status" value="1"/>
</dbReference>
<dbReference type="GeneID" id="35803606"/>
<gene>
    <name evidence="2" type="ORF">M972_11616</name>
</gene>
<name>A0AB36TD68_ACETH</name>
<dbReference type="RefSeq" id="WP_003514820.1">
    <property type="nucleotide sequence ID" value="NZ_CP013828.1"/>
</dbReference>